<evidence type="ECO:0000256" key="1">
    <source>
        <dbReference type="SAM" id="Coils"/>
    </source>
</evidence>
<dbReference type="EMBL" id="JAAGRQ010000017">
    <property type="protein sequence ID" value="NDY56302.1"/>
    <property type="molecule type" value="Genomic_DNA"/>
</dbReference>
<keyword evidence="1" id="KW-0175">Coiled coil</keyword>
<gene>
    <name evidence="2" type="ORF">G3N56_06025</name>
</gene>
<dbReference type="SUPFAM" id="SSF161266">
    <property type="entry name" value="Gam-like"/>
    <property type="match status" value="1"/>
</dbReference>
<dbReference type="GO" id="GO:0042262">
    <property type="term" value="P:DNA protection"/>
    <property type="evidence" value="ECO:0007669"/>
    <property type="project" value="InterPro"/>
</dbReference>
<protein>
    <recommendedName>
        <fullName evidence="4">Host-nuclease inhibitor protein Gam</fullName>
    </recommendedName>
</protein>
<dbReference type="Pfam" id="PF07352">
    <property type="entry name" value="Phage_Mu_Gam"/>
    <property type="match status" value="1"/>
</dbReference>
<feature type="coiled-coil region" evidence="1">
    <location>
        <begin position="17"/>
        <end position="51"/>
    </location>
</feature>
<dbReference type="Proteomes" id="UP000469724">
    <property type="component" value="Unassembled WGS sequence"/>
</dbReference>
<evidence type="ECO:0000313" key="3">
    <source>
        <dbReference type="Proteomes" id="UP000469724"/>
    </source>
</evidence>
<dbReference type="AlphaFoldDB" id="A0A7K3NJD0"/>
<sequence>MRTKPNPAFLIADLDAADKALARLAEIQRAVEAEEGKLNETIDKMKALAKERLAAKLGDKKAIEAALVTFAGSKKDELFEKARSRQLNFGTIGFRRSTEIKAKGKGTLAGILERIKTLITGEPDDPFAGAVRIKEELNRDEMVKWPDERLELVGARRAKKDVFYYELSAEEIKEAAA</sequence>
<reference evidence="2 3" key="1">
    <citation type="submission" date="2020-02" db="EMBL/GenBank/DDBJ databases">
        <title>Comparative genomics of sulfur disproportionating microorganisms.</title>
        <authorList>
            <person name="Ward L.M."/>
            <person name="Bertran E."/>
            <person name="Johnston D.T."/>
        </authorList>
    </citation>
    <scope>NUCLEOTIDE SEQUENCE [LARGE SCALE GENOMIC DNA]</scope>
    <source>
        <strain evidence="2 3">DSM 3696</strain>
    </source>
</reference>
<dbReference type="Gene3D" id="1.20.5.170">
    <property type="match status" value="1"/>
</dbReference>
<organism evidence="2 3">
    <name type="scientific">Desulfolutivibrio sulfodismutans</name>
    <dbReference type="NCBI Taxonomy" id="63561"/>
    <lineage>
        <taxon>Bacteria</taxon>
        <taxon>Pseudomonadati</taxon>
        <taxon>Thermodesulfobacteriota</taxon>
        <taxon>Desulfovibrionia</taxon>
        <taxon>Desulfovibrionales</taxon>
        <taxon>Desulfovibrionaceae</taxon>
        <taxon>Desulfolutivibrio</taxon>
    </lineage>
</organism>
<evidence type="ECO:0000313" key="2">
    <source>
        <dbReference type="EMBL" id="NDY56302.1"/>
    </source>
</evidence>
<name>A0A7K3NJD0_9BACT</name>
<keyword evidence="3" id="KW-1185">Reference proteome</keyword>
<accession>A0A7K3NJD0</accession>
<proteinExistence type="predicted"/>
<dbReference type="InterPro" id="IPR009951">
    <property type="entry name" value="Host-nuc_inhib_Gam"/>
</dbReference>
<comment type="caution">
    <text evidence="2">The sequence shown here is derived from an EMBL/GenBank/DDBJ whole genome shotgun (WGS) entry which is preliminary data.</text>
</comment>
<dbReference type="RefSeq" id="WP_163301355.1">
    <property type="nucleotide sequence ID" value="NZ_JAAGRQ010000017.1"/>
</dbReference>
<dbReference type="GO" id="GO:0003690">
    <property type="term" value="F:double-stranded DNA binding"/>
    <property type="evidence" value="ECO:0007669"/>
    <property type="project" value="InterPro"/>
</dbReference>
<evidence type="ECO:0008006" key="4">
    <source>
        <dbReference type="Google" id="ProtNLM"/>
    </source>
</evidence>